<dbReference type="AlphaFoldDB" id="X0UF57"/>
<dbReference type="InterPro" id="IPR051538">
    <property type="entry name" value="Acyl-CoA_Synth/Transferase"/>
</dbReference>
<dbReference type="GO" id="GO:0005524">
    <property type="term" value="F:ATP binding"/>
    <property type="evidence" value="ECO:0007669"/>
    <property type="project" value="UniProtKB-KW"/>
</dbReference>
<comment type="caution">
    <text evidence="4">The sequence shown here is derived from an EMBL/GenBank/DDBJ whole genome shotgun (WGS) entry which is preliminary data.</text>
</comment>
<name>X0UF57_9ZZZZ</name>
<evidence type="ECO:0000256" key="2">
    <source>
        <dbReference type="ARBA" id="ARBA00022741"/>
    </source>
</evidence>
<dbReference type="EMBL" id="BARS01022820">
    <property type="protein sequence ID" value="GAG04389.1"/>
    <property type="molecule type" value="Genomic_DNA"/>
</dbReference>
<proteinExistence type="predicted"/>
<organism evidence="4">
    <name type="scientific">marine sediment metagenome</name>
    <dbReference type="NCBI Taxonomy" id="412755"/>
    <lineage>
        <taxon>unclassified sequences</taxon>
        <taxon>metagenomes</taxon>
        <taxon>ecological metagenomes</taxon>
    </lineage>
</organism>
<evidence type="ECO:0008006" key="5">
    <source>
        <dbReference type="Google" id="ProtNLM"/>
    </source>
</evidence>
<dbReference type="Pfam" id="PF13549">
    <property type="entry name" value="ATP-grasp_5"/>
    <property type="match status" value="1"/>
</dbReference>
<dbReference type="PANTHER" id="PTHR43334">
    <property type="entry name" value="ACETATE--COA LIGASE [ADP-FORMING]"/>
    <property type="match status" value="1"/>
</dbReference>
<dbReference type="Gene3D" id="3.30.470.20">
    <property type="entry name" value="ATP-grasp fold, B domain"/>
    <property type="match status" value="1"/>
</dbReference>
<evidence type="ECO:0000256" key="3">
    <source>
        <dbReference type="ARBA" id="ARBA00022840"/>
    </source>
</evidence>
<dbReference type="PANTHER" id="PTHR43334:SF1">
    <property type="entry name" value="3-HYDROXYPROPIONATE--COA LIGASE [ADP-FORMING]"/>
    <property type="match status" value="1"/>
</dbReference>
<keyword evidence="3" id="KW-0067">ATP-binding</keyword>
<accession>X0UF57</accession>
<evidence type="ECO:0000256" key="1">
    <source>
        <dbReference type="ARBA" id="ARBA00022598"/>
    </source>
</evidence>
<reference evidence="4" key="1">
    <citation type="journal article" date="2014" name="Front. Microbiol.">
        <title>High frequency of phylogenetically diverse reductive dehalogenase-homologous genes in deep subseafloor sedimentary metagenomes.</title>
        <authorList>
            <person name="Kawai M."/>
            <person name="Futagami T."/>
            <person name="Toyoda A."/>
            <person name="Takaki Y."/>
            <person name="Nishi S."/>
            <person name="Hori S."/>
            <person name="Arai W."/>
            <person name="Tsubouchi T."/>
            <person name="Morono Y."/>
            <person name="Uchiyama I."/>
            <person name="Ito T."/>
            <person name="Fujiyama A."/>
            <person name="Inagaki F."/>
            <person name="Takami H."/>
        </authorList>
    </citation>
    <scope>NUCLEOTIDE SEQUENCE</scope>
    <source>
        <strain evidence="4">Expedition CK06-06</strain>
    </source>
</reference>
<dbReference type="SUPFAM" id="SSF56059">
    <property type="entry name" value="Glutathione synthetase ATP-binding domain-like"/>
    <property type="match status" value="1"/>
</dbReference>
<dbReference type="GO" id="GO:0016874">
    <property type="term" value="F:ligase activity"/>
    <property type="evidence" value="ECO:0007669"/>
    <property type="project" value="UniProtKB-KW"/>
</dbReference>
<keyword evidence="1" id="KW-0436">Ligase</keyword>
<keyword evidence="2" id="KW-0547">Nucleotide-binding</keyword>
<sequence length="59" mass="6797">YEILKGIRGEPPRDIQAIEEVLMKVSKLTMENPEINEIDLNPIFVFDKGLQVIDARMIL</sequence>
<gene>
    <name evidence="4" type="ORF">S01H1_36427</name>
</gene>
<feature type="non-terminal residue" evidence="4">
    <location>
        <position position="1"/>
    </location>
</feature>
<protein>
    <recommendedName>
        <fullName evidence="5">Acetyl-CoA synthetase</fullName>
    </recommendedName>
</protein>
<evidence type="ECO:0000313" key="4">
    <source>
        <dbReference type="EMBL" id="GAG04389.1"/>
    </source>
</evidence>